<dbReference type="Proteomes" id="UP001232148">
    <property type="component" value="Unassembled WGS sequence"/>
</dbReference>
<proteinExistence type="predicted"/>
<sequence>MLFELFLPATRDSPAVGLQRPRQAYYRDQTSPSSTSCVHHSSRHGGLGNLSFASHTLALLLLLLPADRDSPRSLDRVSVSAPLTGSFDSCAETLC</sequence>
<keyword evidence="2" id="KW-1185">Reference proteome</keyword>
<comment type="caution">
    <text evidence="1">The sequence shown here is derived from an EMBL/GenBank/DDBJ whole genome shotgun (WGS) entry which is preliminary data.</text>
</comment>
<dbReference type="AlphaFoldDB" id="A0AAD9HA90"/>
<organism evidence="1 2">
    <name type="scientific">Colletotrichum zoysiae</name>
    <dbReference type="NCBI Taxonomy" id="1216348"/>
    <lineage>
        <taxon>Eukaryota</taxon>
        <taxon>Fungi</taxon>
        <taxon>Dikarya</taxon>
        <taxon>Ascomycota</taxon>
        <taxon>Pezizomycotina</taxon>
        <taxon>Sordariomycetes</taxon>
        <taxon>Hypocreomycetidae</taxon>
        <taxon>Glomerellales</taxon>
        <taxon>Glomerellaceae</taxon>
        <taxon>Colletotrichum</taxon>
        <taxon>Colletotrichum graminicola species complex</taxon>
    </lineage>
</organism>
<accession>A0AAD9HA90</accession>
<evidence type="ECO:0000313" key="1">
    <source>
        <dbReference type="EMBL" id="KAK2025135.1"/>
    </source>
</evidence>
<name>A0AAD9HA90_9PEZI</name>
<gene>
    <name evidence="1" type="ORF">LX32DRAFT_643050</name>
</gene>
<reference evidence="1" key="1">
    <citation type="submission" date="2021-06" db="EMBL/GenBank/DDBJ databases">
        <title>Comparative genomics, transcriptomics and evolutionary studies reveal genomic signatures of adaptation to plant cell wall in hemibiotrophic fungi.</title>
        <authorList>
            <consortium name="DOE Joint Genome Institute"/>
            <person name="Baroncelli R."/>
            <person name="Diaz J.F."/>
            <person name="Benocci T."/>
            <person name="Peng M."/>
            <person name="Battaglia E."/>
            <person name="Haridas S."/>
            <person name="Andreopoulos W."/>
            <person name="Labutti K."/>
            <person name="Pangilinan J."/>
            <person name="Floch G.L."/>
            <person name="Makela M.R."/>
            <person name="Henrissat B."/>
            <person name="Grigoriev I.V."/>
            <person name="Crouch J.A."/>
            <person name="De Vries R.P."/>
            <person name="Sukno S.A."/>
            <person name="Thon M.R."/>
        </authorList>
    </citation>
    <scope>NUCLEOTIDE SEQUENCE</scope>
    <source>
        <strain evidence="1">MAFF235873</strain>
    </source>
</reference>
<protein>
    <submittedName>
        <fullName evidence="1">Uncharacterized protein</fullName>
    </submittedName>
</protein>
<evidence type="ECO:0000313" key="2">
    <source>
        <dbReference type="Proteomes" id="UP001232148"/>
    </source>
</evidence>
<dbReference type="EMBL" id="MU842945">
    <property type="protein sequence ID" value="KAK2025135.1"/>
    <property type="molecule type" value="Genomic_DNA"/>
</dbReference>